<proteinExistence type="predicted"/>
<gene>
    <name evidence="1" type="ORF">L1987_52350</name>
</gene>
<comment type="caution">
    <text evidence="1">The sequence shown here is derived from an EMBL/GenBank/DDBJ whole genome shotgun (WGS) entry which is preliminary data.</text>
</comment>
<dbReference type="Proteomes" id="UP001056120">
    <property type="component" value="Linkage Group LG17"/>
</dbReference>
<accession>A0ACB9ESW5</accession>
<evidence type="ECO:0000313" key="1">
    <source>
        <dbReference type="EMBL" id="KAI3761927.1"/>
    </source>
</evidence>
<reference evidence="2" key="1">
    <citation type="journal article" date="2022" name="Mol. Ecol. Resour.">
        <title>The genomes of chicory, endive, great burdock and yacon provide insights into Asteraceae palaeo-polyploidization history and plant inulin production.</title>
        <authorList>
            <person name="Fan W."/>
            <person name="Wang S."/>
            <person name="Wang H."/>
            <person name="Wang A."/>
            <person name="Jiang F."/>
            <person name="Liu H."/>
            <person name="Zhao H."/>
            <person name="Xu D."/>
            <person name="Zhang Y."/>
        </authorList>
    </citation>
    <scope>NUCLEOTIDE SEQUENCE [LARGE SCALE GENOMIC DNA]</scope>
    <source>
        <strain evidence="2">cv. Yunnan</strain>
    </source>
</reference>
<organism evidence="1 2">
    <name type="scientific">Smallanthus sonchifolius</name>
    <dbReference type="NCBI Taxonomy" id="185202"/>
    <lineage>
        <taxon>Eukaryota</taxon>
        <taxon>Viridiplantae</taxon>
        <taxon>Streptophyta</taxon>
        <taxon>Embryophyta</taxon>
        <taxon>Tracheophyta</taxon>
        <taxon>Spermatophyta</taxon>
        <taxon>Magnoliopsida</taxon>
        <taxon>eudicotyledons</taxon>
        <taxon>Gunneridae</taxon>
        <taxon>Pentapetalae</taxon>
        <taxon>asterids</taxon>
        <taxon>campanulids</taxon>
        <taxon>Asterales</taxon>
        <taxon>Asteraceae</taxon>
        <taxon>Asteroideae</taxon>
        <taxon>Heliantheae alliance</taxon>
        <taxon>Millerieae</taxon>
        <taxon>Smallanthus</taxon>
    </lineage>
</organism>
<name>A0ACB9ESW5_9ASTR</name>
<reference evidence="1 2" key="2">
    <citation type="journal article" date="2022" name="Mol. Ecol. Resour.">
        <title>The genomes of chicory, endive, great burdock and yacon provide insights into Asteraceae paleo-polyploidization history and plant inulin production.</title>
        <authorList>
            <person name="Fan W."/>
            <person name="Wang S."/>
            <person name="Wang H."/>
            <person name="Wang A."/>
            <person name="Jiang F."/>
            <person name="Liu H."/>
            <person name="Zhao H."/>
            <person name="Xu D."/>
            <person name="Zhang Y."/>
        </authorList>
    </citation>
    <scope>NUCLEOTIDE SEQUENCE [LARGE SCALE GENOMIC DNA]</scope>
    <source>
        <strain evidence="2">cv. Yunnan</strain>
        <tissue evidence="1">Leaves</tissue>
    </source>
</reference>
<protein>
    <submittedName>
        <fullName evidence="1">Uncharacterized protein</fullName>
    </submittedName>
</protein>
<evidence type="ECO:0000313" key="2">
    <source>
        <dbReference type="Proteomes" id="UP001056120"/>
    </source>
</evidence>
<sequence>MIVEYEKIENQILIDRQKESDNINKSSNDDPSFDLHISQLTPYGDNILMGTQTVENVSKVITESEFLNTKEEEKPQAALQSQEPKEDEKKERPRRYKRMAELLCSPYLERVVSMREKRTILENNISSYLFSGYGDEWDEVFTISGKCNMPRFKKDTYDKSSNFMKIEFHRNMTIVLEEVGISNINAFELVFIPVIYQKHFYLMSFNLKTHVIEILDNIATDKYNGWPEKMIVLHEIHENKEWLMDSKKYLSEDRNDVDNVDIGEDDEEEPKYYVCAVKRLT</sequence>
<keyword evidence="2" id="KW-1185">Reference proteome</keyword>
<dbReference type="EMBL" id="CM042034">
    <property type="protein sequence ID" value="KAI3761927.1"/>
    <property type="molecule type" value="Genomic_DNA"/>
</dbReference>